<name>A0A1H6Z1E5_9MICO</name>
<evidence type="ECO:0000313" key="2">
    <source>
        <dbReference type="Proteomes" id="UP000183315"/>
    </source>
</evidence>
<evidence type="ECO:0000313" key="1">
    <source>
        <dbReference type="EMBL" id="SEJ45207.1"/>
    </source>
</evidence>
<dbReference type="Proteomes" id="UP000183315">
    <property type="component" value="Unassembled WGS sequence"/>
</dbReference>
<dbReference type="STRING" id="1043493.SAMN05421637_1817"/>
<reference evidence="2" key="1">
    <citation type="submission" date="2016-10" db="EMBL/GenBank/DDBJ databases">
        <authorList>
            <person name="Varghese N."/>
        </authorList>
    </citation>
    <scope>NUCLEOTIDE SEQUENCE [LARGE SCALE GENOMIC DNA]</scope>
    <source>
        <strain evidence="2">DSM 24868</strain>
    </source>
</reference>
<evidence type="ECO:0008006" key="3">
    <source>
        <dbReference type="Google" id="ProtNLM"/>
    </source>
</evidence>
<proteinExistence type="predicted"/>
<gene>
    <name evidence="1" type="ORF">SAMN05421637_1817</name>
</gene>
<accession>A0A1H6Z1E5</accession>
<protein>
    <recommendedName>
        <fullName evidence="3">Head-to-tail adaptor</fullName>
    </recommendedName>
</protein>
<keyword evidence="2" id="KW-1185">Reference proteome</keyword>
<dbReference type="AlphaFoldDB" id="A0A1H6Z1E5"/>
<dbReference type="EMBL" id="FNZI01000004">
    <property type="protein sequence ID" value="SEJ45207.1"/>
    <property type="molecule type" value="Genomic_DNA"/>
</dbReference>
<organism evidence="1 2">
    <name type="scientific">Demequina mangrovi</name>
    <dbReference type="NCBI Taxonomy" id="1043493"/>
    <lineage>
        <taxon>Bacteria</taxon>
        <taxon>Bacillati</taxon>
        <taxon>Actinomycetota</taxon>
        <taxon>Actinomycetes</taxon>
        <taxon>Micrococcales</taxon>
        <taxon>Demequinaceae</taxon>
        <taxon>Demequina</taxon>
    </lineage>
</organism>
<sequence length="132" mass="13928">MAALPPDVSALETRLGFEPGGLQGSDLARAVAALDDATAVVLATVPERVATTWETDAPPLARVITLKAARREWENPQGLRSETLDGNGFTLDTATGVMLTHRERADLKRLATGRPGGYVGDVRTPSAYDATA</sequence>